<comment type="cofactor">
    <cofactor evidence="1">
        <name>heme</name>
        <dbReference type="ChEBI" id="CHEBI:30413"/>
    </cofactor>
    <text evidence="1">Binds 1 heme group per subunit.</text>
</comment>
<keyword evidence="1" id="KW-0560">Oxidoreductase</keyword>
<comment type="function">
    <text evidence="1">Heme-dependent dioxygenase that catalyzes the oxidative cleavage of the L-tryptophan (L-Trp) pyrrole ring and converts L-tryptophan to N-formyl-L-kynurenine. Catalyzes the oxidative cleavage of the indole moiety.</text>
</comment>
<feature type="compositionally biased region" description="Low complexity" evidence="2">
    <location>
        <begin position="444"/>
        <end position="460"/>
    </location>
</feature>
<dbReference type="EMBL" id="IACF01000185">
    <property type="protein sequence ID" value="LAB65988.1"/>
    <property type="molecule type" value="mRNA"/>
</dbReference>
<organism evidence="3">
    <name type="scientific">Hirondellea gigas</name>
    <dbReference type="NCBI Taxonomy" id="1518452"/>
    <lineage>
        <taxon>Eukaryota</taxon>
        <taxon>Metazoa</taxon>
        <taxon>Ecdysozoa</taxon>
        <taxon>Arthropoda</taxon>
        <taxon>Crustacea</taxon>
        <taxon>Multicrustacea</taxon>
        <taxon>Malacostraca</taxon>
        <taxon>Eumalacostraca</taxon>
        <taxon>Peracarida</taxon>
        <taxon>Amphipoda</taxon>
        <taxon>Amphilochidea</taxon>
        <taxon>Lysianassida</taxon>
        <taxon>Lysianassidira</taxon>
        <taxon>Lysianassoidea</taxon>
        <taxon>Lysianassidae</taxon>
        <taxon>Hirondellea</taxon>
    </lineage>
</organism>
<dbReference type="Gene3D" id="1.10.287.3810">
    <property type="match status" value="1"/>
</dbReference>
<evidence type="ECO:0000313" key="4">
    <source>
        <dbReference type="EMBL" id="LAC20080.1"/>
    </source>
</evidence>
<comment type="subunit">
    <text evidence="1">Homotetramer. Dimer of dimers.</text>
</comment>
<sequence length="466" mass="54163">MSCPFMSENENTANLMEHGGQNYTSYLQLDKILNSQTLESEKDGKKVHDEHLFIIIHQAYELWFKQMIYEIDSVREIFSQQEMDERKMLEIVKRIHRVTLILKLCVDQFLILETMTPLDFMEFRDYLSPASGFQSFQFRMLENKLGVRPENRVRYNQENYMKVFGDHKENLAKIQDSEREPSLQELLGRWLERTPGLDSKGFNFWKMYKLAVDGTLANQKQEYTDEKNEAKRKQLLDSLKQREELFKSIFDINIHNAMVARGDRRLTHQALQGALMISFYREETRFNQPFQLLNLLMDVDSLMTKWRYNHVMLVQRMIGSQQIGTGGSSGYQYLRSTLSDRYKVFIDLFNLSTFLLPRDSIPTLTRQMKHRLSMHDTRAGSRFRVSPNGDDNLCKNSDREFDDDNSDDDDDDDDDDGDDDNHMKTDSATKAWDIKSSIACPGDSSAAKNGVASAAASGGAYPKIRK</sequence>
<evidence type="ECO:0000256" key="1">
    <source>
        <dbReference type="HAMAP-Rule" id="MF_03020"/>
    </source>
</evidence>
<accession>A0A2P2HW23</accession>
<dbReference type="PANTHER" id="PTHR10138">
    <property type="entry name" value="TRYPTOPHAN 2,3-DIOXYGENASE"/>
    <property type="match status" value="1"/>
</dbReference>
<dbReference type="GO" id="GO:0019442">
    <property type="term" value="P:L-tryptophan catabolic process to acetyl-CoA"/>
    <property type="evidence" value="ECO:0007669"/>
    <property type="project" value="TreeGrafter"/>
</dbReference>
<dbReference type="SUPFAM" id="SSF140959">
    <property type="entry name" value="Indolic compounds 2,3-dioxygenase-like"/>
    <property type="match status" value="1"/>
</dbReference>
<dbReference type="InterPro" id="IPR037217">
    <property type="entry name" value="Trp/Indoleamine_2_3_dOase-like"/>
</dbReference>
<evidence type="ECO:0000256" key="2">
    <source>
        <dbReference type="SAM" id="MobiDB-lite"/>
    </source>
</evidence>
<dbReference type="PANTHER" id="PTHR10138:SF0">
    <property type="entry name" value="TRYPTOPHAN 2,3-DIOXYGENASE"/>
    <property type="match status" value="1"/>
</dbReference>
<dbReference type="GO" id="GO:0019441">
    <property type="term" value="P:L-tryptophan catabolic process to kynurenine"/>
    <property type="evidence" value="ECO:0007669"/>
    <property type="project" value="UniProtKB-UniRule"/>
</dbReference>
<dbReference type="HAMAP" id="MF_01972">
    <property type="entry name" value="T23O"/>
    <property type="match status" value="1"/>
</dbReference>
<reference evidence="4" key="1">
    <citation type="submission" date="2017-11" db="EMBL/GenBank/DDBJ databases">
        <title>The sensing device of the deep-sea amphipod.</title>
        <authorList>
            <person name="Kobayashi H."/>
            <person name="Nagahama T."/>
            <person name="Arai W."/>
            <person name="Sasagawa Y."/>
            <person name="Umeda M."/>
            <person name="Hayashi T."/>
            <person name="Nikaido I."/>
            <person name="Watanabe H."/>
            <person name="Oguri K."/>
            <person name="Kitazato H."/>
            <person name="Fujioka K."/>
            <person name="Kido Y."/>
            <person name="Takami H."/>
        </authorList>
    </citation>
    <scope>NUCLEOTIDE SEQUENCE</scope>
    <source>
        <tissue evidence="4">Whole body</tissue>
    </source>
</reference>
<keyword evidence="1 3" id="KW-0223">Dioxygenase</keyword>
<dbReference type="EC" id="1.13.11.11" evidence="1"/>
<comment type="catalytic activity">
    <reaction evidence="1">
        <text>L-tryptophan + O2 = N-formyl-L-kynurenine</text>
        <dbReference type="Rhea" id="RHEA:24536"/>
        <dbReference type="ChEBI" id="CHEBI:15379"/>
        <dbReference type="ChEBI" id="CHEBI:57912"/>
        <dbReference type="ChEBI" id="CHEBI:58629"/>
        <dbReference type="EC" id="1.13.11.11"/>
    </reaction>
</comment>
<dbReference type="GO" id="GO:0004833">
    <property type="term" value="F:L-tryptophan 2,3-dioxygenase activity"/>
    <property type="evidence" value="ECO:0007669"/>
    <property type="project" value="UniProtKB-UniRule"/>
</dbReference>
<dbReference type="UniPathway" id="UPA00333">
    <property type="reaction ID" value="UER00453"/>
</dbReference>
<dbReference type="InterPro" id="IPR004981">
    <property type="entry name" value="Trp_2_3_dOase"/>
</dbReference>
<keyword evidence="1" id="KW-0349">Heme</keyword>
<keyword evidence="1" id="KW-0408">Iron</keyword>
<dbReference type="GO" id="GO:0020037">
    <property type="term" value="F:heme binding"/>
    <property type="evidence" value="ECO:0007669"/>
    <property type="project" value="UniProtKB-UniRule"/>
</dbReference>
<protein>
    <recommendedName>
        <fullName evidence="1">Tryptophan 2,3-dioxygenase</fullName>
        <shortName evidence="1">TDO</shortName>
        <ecNumber evidence="1">1.13.11.11</ecNumber>
    </recommendedName>
    <alternativeName>
        <fullName evidence="1">Tryptamin 2,3-dioxygenase</fullName>
    </alternativeName>
    <alternativeName>
        <fullName evidence="1">Tryptophan oxygenase</fullName>
        <shortName evidence="1">TO</shortName>
        <shortName evidence="1">TRPO</shortName>
    </alternativeName>
    <alternativeName>
        <fullName evidence="1">Tryptophan pyrrolase</fullName>
    </alternativeName>
    <alternativeName>
        <fullName evidence="1">Tryptophanase</fullName>
    </alternativeName>
</protein>
<keyword evidence="1" id="KW-0823">Tryptophan catabolism</keyword>
<comment type="pathway">
    <text evidence="1">Amino-acid degradation; L-tryptophan degradation via kynurenine pathway; L-kynurenine from L-tryptophan: step 1/2.</text>
</comment>
<keyword evidence="1" id="KW-0479">Metal-binding</keyword>
<feature type="compositionally biased region" description="Acidic residues" evidence="2">
    <location>
        <begin position="400"/>
        <end position="419"/>
    </location>
</feature>
<name>A0A2P2HW23_9CRUS</name>
<dbReference type="GO" id="GO:0046872">
    <property type="term" value="F:metal ion binding"/>
    <property type="evidence" value="ECO:0007669"/>
    <property type="project" value="UniProtKB-KW"/>
</dbReference>
<dbReference type="EMBL" id="IACT01000691">
    <property type="protein sequence ID" value="LAC20080.1"/>
    <property type="molecule type" value="mRNA"/>
</dbReference>
<proteinExistence type="evidence at transcript level"/>
<comment type="caution">
    <text evidence="1">Lacks conserved residue(s) required for the propagation of feature annotation.</text>
</comment>
<evidence type="ECO:0000313" key="3">
    <source>
        <dbReference type="EMBL" id="LAB65988.1"/>
    </source>
</evidence>
<reference evidence="3" key="2">
    <citation type="journal article" date="2018" name="Biosci. Biotechnol. Biochem.">
        <title>Polysaccharide hydrolase of the hadal zone amphipods Hirondellea gigas.</title>
        <authorList>
            <person name="Kobayashi H."/>
            <person name="Nagahama T."/>
            <person name="Arai W."/>
            <person name="Sasagawa Y."/>
            <person name="Umeda M."/>
            <person name="Hayashi T."/>
            <person name="Nikaido I."/>
            <person name="Watanabe H."/>
            <person name="Oguri K."/>
            <person name="Kitazato H."/>
            <person name="Fujioka K."/>
            <person name="Kido Y."/>
            <person name="Takami H."/>
        </authorList>
    </citation>
    <scope>NUCLEOTIDE SEQUENCE</scope>
    <source>
        <tissue evidence="3">Whole body</tissue>
    </source>
</reference>
<dbReference type="Gene3D" id="1.20.58.480">
    <property type="match status" value="1"/>
</dbReference>
<feature type="region of interest" description="Disordered" evidence="2">
    <location>
        <begin position="372"/>
        <end position="428"/>
    </location>
</feature>
<dbReference type="Pfam" id="PF03301">
    <property type="entry name" value="Trp_dioxygenase"/>
    <property type="match status" value="1"/>
</dbReference>
<feature type="region of interest" description="Disordered" evidence="2">
    <location>
        <begin position="442"/>
        <end position="466"/>
    </location>
</feature>
<comment type="similarity">
    <text evidence="1">Belongs to the tryptophan 2,3-dioxygenase family.</text>
</comment>
<dbReference type="AlphaFoldDB" id="A0A2P2HW23"/>